<reference evidence="7" key="1">
    <citation type="journal article" date="2019" name="Int. J. Syst. Evol. Microbiol.">
        <title>The Global Catalogue of Microorganisms (GCM) 10K type strain sequencing project: providing services to taxonomists for standard genome sequencing and annotation.</title>
        <authorList>
            <consortium name="The Broad Institute Genomics Platform"/>
            <consortium name="The Broad Institute Genome Sequencing Center for Infectious Disease"/>
            <person name="Wu L."/>
            <person name="Ma J."/>
        </authorList>
    </citation>
    <scope>NUCLEOTIDE SEQUENCE [LARGE SCALE GENOMIC DNA]</scope>
    <source>
        <strain evidence="7">JCM 17925</strain>
    </source>
</reference>
<keyword evidence="3 4" id="KW-0408">Iron</keyword>
<dbReference type="SUPFAM" id="SSF46626">
    <property type="entry name" value="Cytochrome c"/>
    <property type="match status" value="1"/>
</dbReference>
<keyword evidence="1 4" id="KW-0349">Heme</keyword>
<dbReference type="PROSITE" id="PS51007">
    <property type="entry name" value="CYTC"/>
    <property type="match status" value="1"/>
</dbReference>
<evidence type="ECO:0000256" key="1">
    <source>
        <dbReference type="ARBA" id="ARBA00022617"/>
    </source>
</evidence>
<evidence type="ECO:0000313" key="7">
    <source>
        <dbReference type="Proteomes" id="UP001500936"/>
    </source>
</evidence>
<dbReference type="Pfam" id="PF00034">
    <property type="entry name" value="Cytochrom_C"/>
    <property type="match status" value="1"/>
</dbReference>
<dbReference type="InterPro" id="IPR036909">
    <property type="entry name" value="Cyt_c-like_dom_sf"/>
</dbReference>
<dbReference type="InterPro" id="IPR011989">
    <property type="entry name" value="ARM-like"/>
</dbReference>
<dbReference type="RefSeq" id="WP_345263100.1">
    <property type="nucleotide sequence ID" value="NZ_BAABHB010000001.1"/>
</dbReference>
<evidence type="ECO:0000256" key="3">
    <source>
        <dbReference type="ARBA" id="ARBA00023004"/>
    </source>
</evidence>
<dbReference type="InterPro" id="IPR011042">
    <property type="entry name" value="6-blade_b-propeller_TolB-like"/>
</dbReference>
<comment type="caution">
    <text evidence="6">The sequence shown here is derived from an EMBL/GenBank/DDBJ whole genome shotgun (WGS) entry which is preliminary data.</text>
</comment>
<keyword evidence="2 4" id="KW-0479">Metal-binding</keyword>
<dbReference type="SUPFAM" id="SSF48371">
    <property type="entry name" value="ARM repeat"/>
    <property type="match status" value="1"/>
</dbReference>
<dbReference type="Gene3D" id="1.10.760.10">
    <property type="entry name" value="Cytochrome c-like domain"/>
    <property type="match status" value="1"/>
</dbReference>
<dbReference type="InterPro" id="IPR016024">
    <property type="entry name" value="ARM-type_fold"/>
</dbReference>
<accession>A0ABP8JSM8</accession>
<dbReference type="Proteomes" id="UP001500936">
    <property type="component" value="Unassembled WGS sequence"/>
</dbReference>
<feature type="domain" description="Cytochrome c" evidence="5">
    <location>
        <begin position="719"/>
        <end position="852"/>
    </location>
</feature>
<dbReference type="InterPro" id="IPR009056">
    <property type="entry name" value="Cyt_c-like_dom"/>
</dbReference>
<sequence>MGKPAYYFCLLGISLWGLISCVVNQGNHTKLDEGPSPAKTPAEELTTFQLEPGLKIQLVASEPMVQDPVVITFDADGRLWVVEMRGFMNTIDGANEKERIGRVSVLEDRNGDGKMDISTIYLDSLIMPRAMAFVPGGVLVAENEALWLTQDLNGDLKADTKVLIDKDYAGSGLPEHSGNGLWRGVDNWYYNVKSRFRYRLAAGKWQRDSTEFRGQWGISYDDKGRLFYNYNWSQLHADLVPPNYLSRNKNHTPTTGIDHGLTVDRRIYPIRPNPAVNRGYIPGTLDEQGRLLEFTAACSPLVYRGKALSGEYYGNAFVCEPSGNLVKRNVVREDGLLLTAYDPHPGKEFLASTDERFRPVHMTTGPDGALYLADMYRGLVQHGAYITPYLKEQTLARKLVLPVHRGRIWRIVPDKWKPSKPKKLSAASSEELIGYLSHPDGWYRDMAQHLLIDRNDKSVRQSLTSLAQKGDNPLGRFHALWTLDGLKLSSPALLLPLLQDRDPLVRATAVRLLEPMAKTDKQLRSQFGEALLAAWKKAPAEQILQMALSAYVLDQSASHPLLAGIAETYGEMPLIRDAVMSGLQDGEFAFLQRLWQSPQWQQHEPAKEIFLEMLTTAIVRKRDPGELTALLALIDSDKETLGWQEKTVLTGMAIQGSTGKQKPIRLPSAPGILTRSGGKVEPARLAALTALFDWPGQTGQATEAPSTTKKNPLTEDELKLFALGRKHYLTTCAGCHGTDGAGLNRFAPPLIGSDWVLGDEKRLALIVLHGMEGPVDVAGKVYNAPEILPVMPAHMTMDDATITAILMYIRNEWGNNAGPISRRTVSLTRNSSQGRVMPWKAEELNKYVSEAKASAGK</sequence>
<evidence type="ECO:0000259" key="5">
    <source>
        <dbReference type="PROSITE" id="PS51007"/>
    </source>
</evidence>
<name>A0ABP8JSM8_9BACT</name>
<dbReference type="PANTHER" id="PTHR33546:SF1">
    <property type="entry name" value="LARGE, MULTIFUNCTIONAL SECRETED PROTEIN"/>
    <property type="match status" value="1"/>
</dbReference>
<dbReference type="InterPro" id="IPR011041">
    <property type="entry name" value="Quinoprot_gluc/sorb_DH_b-prop"/>
</dbReference>
<dbReference type="Gene3D" id="2.120.10.30">
    <property type="entry name" value="TolB, C-terminal domain"/>
    <property type="match status" value="1"/>
</dbReference>
<dbReference type="InterPro" id="IPR055557">
    <property type="entry name" value="DUF7133"/>
</dbReference>
<protein>
    <recommendedName>
        <fullName evidence="5">Cytochrome c domain-containing protein</fullName>
    </recommendedName>
</protein>
<dbReference type="Pfam" id="PF23500">
    <property type="entry name" value="DUF7133"/>
    <property type="match status" value="1"/>
</dbReference>
<proteinExistence type="predicted"/>
<evidence type="ECO:0000313" key="6">
    <source>
        <dbReference type="EMBL" id="GAA4395453.1"/>
    </source>
</evidence>
<dbReference type="PANTHER" id="PTHR33546">
    <property type="entry name" value="LARGE, MULTIFUNCTIONAL SECRETED PROTEIN-RELATED"/>
    <property type="match status" value="1"/>
</dbReference>
<dbReference type="SUPFAM" id="SSF50952">
    <property type="entry name" value="Soluble quinoprotein glucose dehydrogenase"/>
    <property type="match status" value="1"/>
</dbReference>
<gene>
    <name evidence="6" type="ORF">GCM10023187_02330</name>
</gene>
<keyword evidence="7" id="KW-1185">Reference proteome</keyword>
<organism evidence="6 7">
    <name type="scientific">Nibrella viscosa</name>
    <dbReference type="NCBI Taxonomy" id="1084524"/>
    <lineage>
        <taxon>Bacteria</taxon>
        <taxon>Pseudomonadati</taxon>
        <taxon>Bacteroidota</taxon>
        <taxon>Cytophagia</taxon>
        <taxon>Cytophagales</taxon>
        <taxon>Spirosomataceae</taxon>
        <taxon>Nibrella</taxon>
    </lineage>
</organism>
<dbReference type="PROSITE" id="PS51257">
    <property type="entry name" value="PROKAR_LIPOPROTEIN"/>
    <property type="match status" value="1"/>
</dbReference>
<dbReference type="Gene3D" id="1.25.10.10">
    <property type="entry name" value="Leucine-rich Repeat Variant"/>
    <property type="match status" value="1"/>
</dbReference>
<dbReference type="EMBL" id="BAABHB010000001">
    <property type="protein sequence ID" value="GAA4395453.1"/>
    <property type="molecule type" value="Genomic_DNA"/>
</dbReference>
<evidence type="ECO:0000256" key="4">
    <source>
        <dbReference type="PROSITE-ProRule" id="PRU00433"/>
    </source>
</evidence>
<evidence type="ECO:0000256" key="2">
    <source>
        <dbReference type="ARBA" id="ARBA00022723"/>
    </source>
</evidence>